<evidence type="ECO:0000313" key="2">
    <source>
        <dbReference type="EMBL" id="GAA4497424.1"/>
    </source>
</evidence>
<organism evidence="2 3">
    <name type="scientific">Pseudaeromonas paramecii</name>
    <dbReference type="NCBI Taxonomy" id="2138166"/>
    <lineage>
        <taxon>Bacteria</taxon>
        <taxon>Pseudomonadati</taxon>
        <taxon>Pseudomonadota</taxon>
        <taxon>Gammaproteobacteria</taxon>
        <taxon>Aeromonadales</taxon>
        <taxon>Aeromonadaceae</taxon>
        <taxon>Pseudaeromonas</taxon>
    </lineage>
</organism>
<evidence type="ECO:0000313" key="3">
    <source>
        <dbReference type="Proteomes" id="UP001501321"/>
    </source>
</evidence>
<dbReference type="Proteomes" id="UP001501321">
    <property type="component" value="Unassembled WGS sequence"/>
</dbReference>
<dbReference type="InterPro" id="IPR025391">
    <property type="entry name" value="DUF4123"/>
</dbReference>
<keyword evidence="3" id="KW-1185">Reference proteome</keyword>
<protein>
    <recommendedName>
        <fullName evidence="1">DUF4123 domain-containing protein</fullName>
    </recommendedName>
</protein>
<feature type="domain" description="DUF4123" evidence="1">
    <location>
        <begin position="18"/>
        <end position="134"/>
    </location>
</feature>
<comment type="caution">
    <text evidence="2">The sequence shown here is derived from an EMBL/GenBank/DDBJ whole genome shotgun (WGS) entry which is preliminary data.</text>
</comment>
<reference evidence="3" key="1">
    <citation type="journal article" date="2019" name="Int. J. Syst. Evol. Microbiol.">
        <title>The Global Catalogue of Microorganisms (GCM) 10K type strain sequencing project: providing services to taxonomists for standard genome sequencing and annotation.</title>
        <authorList>
            <consortium name="The Broad Institute Genomics Platform"/>
            <consortium name="The Broad Institute Genome Sequencing Center for Infectious Disease"/>
            <person name="Wu L."/>
            <person name="Ma J."/>
        </authorList>
    </citation>
    <scope>NUCLEOTIDE SEQUENCE [LARGE SCALE GENOMIC DNA]</scope>
    <source>
        <strain evidence="3">JCM 32226</strain>
    </source>
</reference>
<proteinExistence type="predicted"/>
<name>A0ABP8Q5N7_9GAMM</name>
<sequence length="256" mass="29543">MTSEELLLARPGQAPHYLYAMLNPLATPNPVQHWCEQGWAAEQIPLYILTPMESILPASPWLLQIQPECLHQVLAWCDAQTSPSWGWLYASPQAWWAQRQHWQNYLRIVIDGDLRAVRFQDPRILSLWLAEPQEALWHGLLAPIATVFLSRTEIYQRPVAWQPLNDAFPWALPDPLSHAWHDSPLGQENKILELTLALWEQDPAQAEEWEAHAPLSVQLQRWLQAWLADGGRVREATLPTAQAWLKTRDNTMKRQA</sequence>
<dbReference type="EMBL" id="BAABFC010000009">
    <property type="protein sequence ID" value="GAA4497424.1"/>
    <property type="molecule type" value="Genomic_DNA"/>
</dbReference>
<accession>A0ABP8Q5N7</accession>
<evidence type="ECO:0000259" key="1">
    <source>
        <dbReference type="Pfam" id="PF13503"/>
    </source>
</evidence>
<gene>
    <name evidence="2" type="ORF">GCM10023095_14010</name>
</gene>
<dbReference type="RefSeq" id="WP_345011418.1">
    <property type="nucleotide sequence ID" value="NZ_BAABFC010000009.1"/>
</dbReference>
<dbReference type="Pfam" id="PF13503">
    <property type="entry name" value="DUF4123"/>
    <property type="match status" value="1"/>
</dbReference>